<dbReference type="InterPro" id="IPR041249">
    <property type="entry name" value="HEPN_DZIP3"/>
</dbReference>
<dbReference type="InterPro" id="IPR035994">
    <property type="entry name" value="Nucleoside_phosphorylase_sf"/>
</dbReference>
<protein>
    <recommendedName>
        <fullName evidence="6">Nucleoside phosphorylase domain-containing protein</fullName>
    </recommendedName>
</protein>
<dbReference type="PANTHER" id="PTHR46832:SF1">
    <property type="entry name" value="5'-METHYLTHIOADENOSINE_S-ADENOSYLHOMOCYSTEINE NUCLEOSIDASE"/>
    <property type="match status" value="1"/>
</dbReference>
<sequence length="544" mass="59898">MDANRETIFSRVALRLCLPGKTWWTVLGGRFLPRRHVSMDSVSPLCLLSRGRDNYGRLCRLLVGVGNFVLTDLFDRMCPPLKLNTILNDAPSCNKLQILRIKGVLSMSQWQKLYPAVKSSVNSKDFSPSLQLLLLSSFFGLKLPASGQGNFLPGTDTSPEAGIAYIKVLGDKVYCHSNSGSVDDITFNSYWEEIKCVFLRFGRASYEDDINALKFEKMDDEDAVYHGECLREWKVQMEGSTDISEQNSGREENGSAGNSMVSPPKLTVTIPMISELPETSLLLNNAELPVDILLFTVENVEFASCFAYLEEPMKYYRIDTGYVYIGCMTYNKEHSLKIALMKCSKGSIVPGGSLSASQIAISLLKPKALFSVGACSGVDKTKVKRGDVIVSSKLITVAHKVPPSRNICNLIRNIADGWKAPVEKEDGINPVVHCGALLSISEENKDIIDQNREAIAVETEGAGFFTAANDLKMEWLIVKGIKDFVNDSQSCNEKWKEFASVMAASVVANLLRDPVIFEDWPHFSAAASSSSVALTASDSKCTIL</sequence>
<evidence type="ECO:0000259" key="3">
    <source>
        <dbReference type="Pfam" id="PF18738"/>
    </source>
</evidence>
<name>A0A2B4SDN5_STYPI</name>
<feature type="region of interest" description="Disordered" evidence="1">
    <location>
        <begin position="238"/>
        <end position="260"/>
    </location>
</feature>
<dbReference type="EMBL" id="LSMT01000120">
    <property type="protein sequence ID" value="PFX26708.1"/>
    <property type="molecule type" value="Genomic_DNA"/>
</dbReference>
<dbReference type="GO" id="GO:0008782">
    <property type="term" value="F:adenosylhomocysteine nucleosidase activity"/>
    <property type="evidence" value="ECO:0007669"/>
    <property type="project" value="TreeGrafter"/>
</dbReference>
<evidence type="ECO:0000259" key="2">
    <source>
        <dbReference type="Pfam" id="PF01048"/>
    </source>
</evidence>
<organism evidence="4 5">
    <name type="scientific">Stylophora pistillata</name>
    <name type="common">Smooth cauliflower coral</name>
    <dbReference type="NCBI Taxonomy" id="50429"/>
    <lineage>
        <taxon>Eukaryota</taxon>
        <taxon>Metazoa</taxon>
        <taxon>Cnidaria</taxon>
        <taxon>Anthozoa</taxon>
        <taxon>Hexacorallia</taxon>
        <taxon>Scleractinia</taxon>
        <taxon>Astrocoeniina</taxon>
        <taxon>Pocilloporidae</taxon>
        <taxon>Stylophora</taxon>
    </lineage>
</organism>
<dbReference type="GO" id="GO:0009116">
    <property type="term" value="P:nucleoside metabolic process"/>
    <property type="evidence" value="ECO:0007669"/>
    <property type="project" value="InterPro"/>
</dbReference>
<dbReference type="SUPFAM" id="SSF53167">
    <property type="entry name" value="Purine and uridine phosphorylases"/>
    <property type="match status" value="1"/>
</dbReference>
<dbReference type="PANTHER" id="PTHR46832">
    <property type="entry name" value="5'-METHYLTHIOADENOSINE/S-ADENOSYLHOMOCYSTEINE NUCLEOSIDASE"/>
    <property type="match status" value="1"/>
</dbReference>
<dbReference type="OrthoDB" id="20872at2759"/>
<dbReference type="Proteomes" id="UP000225706">
    <property type="component" value="Unassembled WGS sequence"/>
</dbReference>
<evidence type="ECO:0008006" key="6">
    <source>
        <dbReference type="Google" id="ProtNLM"/>
    </source>
</evidence>
<dbReference type="InterPro" id="IPR000845">
    <property type="entry name" value="Nucleoside_phosphorylase_d"/>
</dbReference>
<evidence type="ECO:0000313" key="5">
    <source>
        <dbReference type="Proteomes" id="UP000225706"/>
    </source>
</evidence>
<feature type="compositionally biased region" description="Polar residues" evidence="1">
    <location>
        <begin position="238"/>
        <end position="247"/>
    </location>
</feature>
<accession>A0A2B4SDN5</accession>
<keyword evidence="5" id="KW-1185">Reference proteome</keyword>
<proteinExistence type="predicted"/>
<dbReference type="GO" id="GO:0019284">
    <property type="term" value="P:L-methionine salvage from S-adenosylmethionine"/>
    <property type="evidence" value="ECO:0007669"/>
    <property type="project" value="TreeGrafter"/>
</dbReference>
<dbReference type="Gene3D" id="3.40.50.1580">
    <property type="entry name" value="Nucleoside phosphorylase domain"/>
    <property type="match status" value="1"/>
</dbReference>
<evidence type="ECO:0000313" key="4">
    <source>
        <dbReference type="EMBL" id="PFX26708.1"/>
    </source>
</evidence>
<dbReference type="GO" id="GO:0005829">
    <property type="term" value="C:cytosol"/>
    <property type="evidence" value="ECO:0007669"/>
    <property type="project" value="TreeGrafter"/>
</dbReference>
<dbReference type="Pfam" id="PF18738">
    <property type="entry name" value="HEPN_DZIP3"/>
    <property type="match status" value="1"/>
</dbReference>
<reference evidence="5" key="1">
    <citation type="journal article" date="2017" name="bioRxiv">
        <title>Comparative analysis of the genomes of Stylophora pistillata and Acropora digitifera provides evidence for extensive differences between species of corals.</title>
        <authorList>
            <person name="Voolstra C.R."/>
            <person name="Li Y."/>
            <person name="Liew Y.J."/>
            <person name="Baumgarten S."/>
            <person name="Zoccola D."/>
            <person name="Flot J.-F."/>
            <person name="Tambutte S."/>
            <person name="Allemand D."/>
            <person name="Aranda M."/>
        </authorList>
    </citation>
    <scope>NUCLEOTIDE SEQUENCE [LARGE SCALE GENOMIC DNA]</scope>
</reference>
<feature type="domain" description="DZIP3-like HEPN" evidence="3">
    <location>
        <begin position="82"/>
        <end position="222"/>
    </location>
</feature>
<feature type="domain" description="Nucleoside phosphorylase" evidence="2">
    <location>
        <begin position="355"/>
        <end position="501"/>
    </location>
</feature>
<evidence type="ECO:0000256" key="1">
    <source>
        <dbReference type="SAM" id="MobiDB-lite"/>
    </source>
</evidence>
<dbReference type="AlphaFoldDB" id="A0A2B4SDN5"/>
<comment type="caution">
    <text evidence="4">The sequence shown here is derived from an EMBL/GenBank/DDBJ whole genome shotgun (WGS) entry which is preliminary data.</text>
</comment>
<gene>
    <name evidence="4" type="ORF">AWC38_SpisGene8657</name>
</gene>
<dbReference type="GO" id="GO:0008930">
    <property type="term" value="F:methylthioadenosine nucleosidase activity"/>
    <property type="evidence" value="ECO:0007669"/>
    <property type="project" value="TreeGrafter"/>
</dbReference>
<dbReference type="Pfam" id="PF01048">
    <property type="entry name" value="PNP_UDP_1"/>
    <property type="match status" value="1"/>
</dbReference>